<name>A0A0J9VNS6_PLAV1</name>
<feature type="region of interest" description="Disordered" evidence="1">
    <location>
        <begin position="212"/>
        <end position="303"/>
    </location>
</feature>
<feature type="region of interest" description="Disordered" evidence="1">
    <location>
        <begin position="105"/>
        <end position="169"/>
    </location>
</feature>
<feature type="region of interest" description="Disordered" evidence="1">
    <location>
        <begin position="324"/>
        <end position="391"/>
    </location>
</feature>
<accession>A0A0J9VNS6</accession>
<reference evidence="2 3" key="1">
    <citation type="submission" date="2011-08" db="EMBL/GenBank/DDBJ databases">
        <title>The Genome Sequence of Plasmodium vivax Brazil I.</title>
        <authorList>
            <consortium name="The Broad Institute Genome Sequencing Platform"/>
            <consortium name="The Broad Institute Genome Sequencing Center for Infectious Disease"/>
            <person name="Neafsey D."/>
            <person name="Carlton J."/>
            <person name="Barnwell J."/>
            <person name="Collins W."/>
            <person name="Escalante A."/>
            <person name="Mullikin J."/>
            <person name="Saul A."/>
            <person name="Guigo R."/>
            <person name="Camara F."/>
            <person name="Young S.K."/>
            <person name="Zeng Q."/>
            <person name="Gargeya S."/>
            <person name="Fitzgerald M."/>
            <person name="Haas B."/>
            <person name="Abouelleil A."/>
            <person name="Alvarado L."/>
            <person name="Arachchi H.M."/>
            <person name="Berlin A."/>
            <person name="Brown A."/>
            <person name="Chapman S.B."/>
            <person name="Chen Z."/>
            <person name="Dunbar C."/>
            <person name="Freedman E."/>
            <person name="Gearin G."/>
            <person name="Gellesch M."/>
            <person name="Goldberg J."/>
            <person name="Griggs A."/>
            <person name="Gujja S."/>
            <person name="Heiman D."/>
            <person name="Howarth C."/>
            <person name="Larson L."/>
            <person name="Lui A."/>
            <person name="MacDonald P.J.P."/>
            <person name="Montmayeur A."/>
            <person name="Murphy C."/>
            <person name="Neiman D."/>
            <person name="Pearson M."/>
            <person name="Priest M."/>
            <person name="Roberts A."/>
            <person name="Saif S."/>
            <person name="Shea T."/>
            <person name="Shenoy N."/>
            <person name="Sisk P."/>
            <person name="Stolte C."/>
            <person name="Sykes S."/>
            <person name="Wortman J."/>
            <person name="Nusbaum C."/>
            <person name="Birren B."/>
        </authorList>
    </citation>
    <scope>NUCLEOTIDE SEQUENCE [LARGE SCALE GENOMIC DNA]</scope>
    <source>
        <strain evidence="2 3">Brazil I</strain>
    </source>
</reference>
<evidence type="ECO:0008006" key="4">
    <source>
        <dbReference type="Google" id="ProtNLM"/>
    </source>
</evidence>
<sequence>MSMGRSPINRTLIGRYQQLYSGGCTNNFFEFKNKIEEEITELDKKQPPDFCQKCFKLRTTITKKDTEFRTCSTGQSNQLKLIEIHDIKDFINKCPTVHKCLQKLSPPNKKPAAAKQGSETNCVKNKGCEPKVPSTASQTARQSPRLASKPPSTRITEGQKTQNISRQLDNREISRAGGPGLQMQQNLHPKLENQVHIHLVIHHKRALIKTLNQGSGGSAPREQTPAGEPIRNQAHNDQSVTTGTSDGSTHAQIPPVNGQKVEENFILDPVNGAGTEDTPVDGADTHSVDINRSASGDTTTSTMVRNGEPFIDAHVDGGDANLSITRSTGDDIQVPNSKASDGEESNHGDTRTEGSKNKAAVGGDTDNKNLCIGVTDNQSSNNGNRCSNGQGSELMDNNTNALGIFSNIFGVIQANKDNVINTSIPVGIVLLLGLLFKVN</sequence>
<feature type="compositionally biased region" description="Polar residues" evidence="1">
    <location>
        <begin position="290"/>
        <end position="303"/>
    </location>
</feature>
<feature type="compositionally biased region" description="Polar residues" evidence="1">
    <location>
        <begin position="150"/>
        <end position="167"/>
    </location>
</feature>
<feature type="compositionally biased region" description="Basic and acidic residues" evidence="1">
    <location>
        <begin position="340"/>
        <end position="356"/>
    </location>
</feature>
<dbReference type="EMBL" id="KQ234750">
    <property type="protein sequence ID" value="KMZ88818.1"/>
    <property type="molecule type" value="Genomic_DNA"/>
</dbReference>
<gene>
    <name evidence="2" type="ORF">PVBG_05614</name>
</gene>
<proteinExistence type="predicted"/>
<dbReference type="AlphaFoldDB" id="A0A0J9VNS6"/>
<organism evidence="2 3">
    <name type="scientific">Plasmodium vivax (strain Brazil I)</name>
    <dbReference type="NCBI Taxonomy" id="1033975"/>
    <lineage>
        <taxon>Eukaryota</taxon>
        <taxon>Sar</taxon>
        <taxon>Alveolata</taxon>
        <taxon>Apicomplexa</taxon>
        <taxon>Aconoidasida</taxon>
        <taxon>Haemosporida</taxon>
        <taxon>Plasmodiidae</taxon>
        <taxon>Plasmodium</taxon>
        <taxon>Plasmodium (Plasmodium)</taxon>
    </lineage>
</organism>
<dbReference type="Proteomes" id="UP000053327">
    <property type="component" value="Unassembled WGS sequence"/>
</dbReference>
<evidence type="ECO:0000313" key="2">
    <source>
        <dbReference type="EMBL" id="KMZ88818.1"/>
    </source>
</evidence>
<evidence type="ECO:0000313" key="3">
    <source>
        <dbReference type="Proteomes" id="UP000053327"/>
    </source>
</evidence>
<evidence type="ECO:0000256" key="1">
    <source>
        <dbReference type="SAM" id="MobiDB-lite"/>
    </source>
</evidence>
<feature type="compositionally biased region" description="Polar residues" evidence="1">
    <location>
        <begin position="375"/>
        <end position="391"/>
    </location>
</feature>
<feature type="compositionally biased region" description="Polar residues" evidence="1">
    <location>
        <begin position="233"/>
        <end position="251"/>
    </location>
</feature>
<protein>
    <recommendedName>
        <fullName evidence="4">VIR protein</fullName>
    </recommendedName>
</protein>